<evidence type="ECO:0000313" key="4">
    <source>
        <dbReference type="EMBL" id="KZT52538.1"/>
    </source>
</evidence>
<dbReference type="SUPFAM" id="SSF81383">
    <property type="entry name" value="F-box domain"/>
    <property type="match status" value="1"/>
</dbReference>
<dbReference type="SMART" id="SM00558">
    <property type="entry name" value="JmjC"/>
    <property type="match status" value="1"/>
</dbReference>
<sequence length="529" mass="58607">MPVATRPRSPSPSRPSSKKPKLADDCTTRPPLYGILPLGNALGQPSILPTSLGVLAALPHELLLHILSLLPAASLLTFSSTSKASFAFASHEPLWKDLYSESAQGRLEGWRGGWRKSYIARFGHVPEALIDWPSDNISCRGVFSDILYQPQLCASIPLERHFTSKRQNIPRRSVSSLSREEFARLYAAPSEPVILTGALDNWPAYSDPSKRWTLNSLAARFPEQTFQAEALACTFTEYAKYARDCAGEDAPLYLFDSAFVESTGRELREEYTVPEVFGEDLFSVFEEERPNYRWLIIGPARSGSTFHKDPNSTSAWNAAVSGTKGWIMFPPSVLPPGVYVSEDEAEVTSPLSLGEWFEGYWKEARSRFGPQGKGEERGKMRVGVQREGEMVYVPSGWWHLVVNLTPAIAVTQNFVSRHELASVLKFMRDKPGQISGFKVPSELAASACVDLDQADDADPYRAGLYERFVGLLREKEPELLEDALARMVPPKERGTGKVEDAGDGKTAEGLTPTKGSAFSFDFDLELETE</sequence>
<protein>
    <submittedName>
        <fullName evidence="4">Clavaminate synthase-like protein</fullName>
    </submittedName>
</protein>
<evidence type="ECO:0000256" key="1">
    <source>
        <dbReference type="SAM" id="MobiDB-lite"/>
    </source>
</evidence>
<proteinExistence type="predicted"/>
<gene>
    <name evidence="4" type="ORF">CALCODRAFT_487051</name>
</gene>
<feature type="region of interest" description="Disordered" evidence="1">
    <location>
        <begin position="1"/>
        <end position="28"/>
    </location>
</feature>
<dbReference type="Gene3D" id="2.60.120.650">
    <property type="entry name" value="Cupin"/>
    <property type="match status" value="1"/>
</dbReference>
<evidence type="ECO:0000259" key="3">
    <source>
        <dbReference type="PROSITE" id="PS51184"/>
    </source>
</evidence>
<dbReference type="PANTHER" id="PTHR12480">
    <property type="entry name" value="ARGININE DEMETHYLASE AND LYSYL-HYDROXYLASE JMJD"/>
    <property type="match status" value="1"/>
</dbReference>
<evidence type="ECO:0000313" key="5">
    <source>
        <dbReference type="Proteomes" id="UP000076842"/>
    </source>
</evidence>
<dbReference type="SUPFAM" id="SSF51197">
    <property type="entry name" value="Clavaminate synthase-like"/>
    <property type="match status" value="1"/>
</dbReference>
<feature type="domain" description="F-box" evidence="2">
    <location>
        <begin position="52"/>
        <end position="98"/>
    </location>
</feature>
<evidence type="ECO:0000259" key="2">
    <source>
        <dbReference type="PROSITE" id="PS50181"/>
    </source>
</evidence>
<accession>A0A165DCY0</accession>
<name>A0A165DCY0_9BASI</name>
<dbReference type="OrthoDB" id="424465at2759"/>
<dbReference type="InParanoid" id="A0A165DCY0"/>
<dbReference type="SMART" id="SM00256">
    <property type="entry name" value="FBOX"/>
    <property type="match status" value="1"/>
</dbReference>
<dbReference type="Pfam" id="PF13621">
    <property type="entry name" value="Cupin_8"/>
    <property type="match status" value="1"/>
</dbReference>
<dbReference type="InterPro" id="IPR001810">
    <property type="entry name" value="F-box_dom"/>
</dbReference>
<keyword evidence="5" id="KW-1185">Reference proteome</keyword>
<dbReference type="GO" id="GO:0000987">
    <property type="term" value="F:cis-regulatory region sequence-specific DNA binding"/>
    <property type="evidence" value="ECO:0007669"/>
    <property type="project" value="TreeGrafter"/>
</dbReference>
<feature type="domain" description="JmjC" evidence="3">
    <location>
        <begin position="262"/>
        <end position="431"/>
    </location>
</feature>
<dbReference type="Proteomes" id="UP000076842">
    <property type="component" value="Unassembled WGS sequence"/>
</dbReference>
<dbReference type="AlphaFoldDB" id="A0A165DCY0"/>
<feature type="compositionally biased region" description="Basic and acidic residues" evidence="1">
    <location>
        <begin position="490"/>
        <end position="506"/>
    </location>
</feature>
<dbReference type="InterPro" id="IPR003347">
    <property type="entry name" value="JmjC_dom"/>
</dbReference>
<dbReference type="Pfam" id="PF12937">
    <property type="entry name" value="F-box-like"/>
    <property type="match status" value="1"/>
</dbReference>
<reference evidence="4 5" key="1">
    <citation type="journal article" date="2016" name="Mol. Biol. Evol.">
        <title>Comparative Genomics of Early-Diverging Mushroom-Forming Fungi Provides Insights into the Origins of Lignocellulose Decay Capabilities.</title>
        <authorList>
            <person name="Nagy L.G."/>
            <person name="Riley R."/>
            <person name="Tritt A."/>
            <person name="Adam C."/>
            <person name="Daum C."/>
            <person name="Floudas D."/>
            <person name="Sun H."/>
            <person name="Yadav J.S."/>
            <person name="Pangilinan J."/>
            <person name="Larsson K.H."/>
            <person name="Matsuura K."/>
            <person name="Barry K."/>
            <person name="Labutti K."/>
            <person name="Kuo R."/>
            <person name="Ohm R.A."/>
            <person name="Bhattacharya S.S."/>
            <person name="Shirouzu T."/>
            <person name="Yoshinaga Y."/>
            <person name="Martin F.M."/>
            <person name="Grigoriev I.V."/>
            <person name="Hibbett D.S."/>
        </authorList>
    </citation>
    <scope>NUCLEOTIDE SEQUENCE [LARGE SCALE GENOMIC DNA]</scope>
    <source>
        <strain evidence="4 5">HHB12733</strain>
    </source>
</reference>
<dbReference type="STRING" id="1353952.A0A165DCY0"/>
<dbReference type="InterPro" id="IPR041667">
    <property type="entry name" value="Cupin_8"/>
</dbReference>
<dbReference type="Gene3D" id="1.20.1280.50">
    <property type="match status" value="1"/>
</dbReference>
<dbReference type="GO" id="GO:0005634">
    <property type="term" value="C:nucleus"/>
    <property type="evidence" value="ECO:0007669"/>
    <property type="project" value="TreeGrafter"/>
</dbReference>
<organism evidence="4 5">
    <name type="scientific">Calocera cornea HHB12733</name>
    <dbReference type="NCBI Taxonomy" id="1353952"/>
    <lineage>
        <taxon>Eukaryota</taxon>
        <taxon>Fungi</taxon>
        <taxon>Dikarya</taxon>
        <taxon>Basidiomycota</taxon>
        <taxon>Agaricomycotina</taxon>
        <taxon>Dacrymycetes</taxon>
        <taxon>Dacrymycetales</taxon>
        <taxon>Dacrymycetaceae</taxon>
        <taxon>Calocera</taxon>
    </lineage>
</organism>
<dbReference type="PROSITE" id="PS50181">
    <property type="entry name" value="FBOX"/>
    <property type="match status" value="1"/>
</dbReference>
<dbReference type="PANTHER" id="PTHR12480:SF21">
    <property type="entry name" value="JMJC DOMAIN-CONTAINING PROTEIN 8"/>
    <property type="match status" value="1"/>
</dbReference>
<dbReference type="InterPro" id="IPR050910">
    <property type="entry name" value="JMJD6_ArgDemeth/LysHydrox"/>
</dbReference>
<dbReference type="EMBL" id="KV424063">
    <property type="protein sequence ID" value="KZT52538.1"/>
    <property type="molecule type" value="Genomic_DNA"/>
</dbReference>
<dbReference type="InterPro" id="IPR036047">
    <property type="entry name" value="F-box-like_dom_sf"/>
</dbReference>
<dbReference type="PROSITE" id="PS51184">
    <property type="entry name" value="JMJC"/>
    <property type="match status" value="1"/>
</dbReference>
<feature type="region of interest" description="Disordered" evidence="1">
    <location>
        <begin position="490"/>
        <end position="529"/>
    </location>
</feature>